<dbReference type="Proteomes" id="UP001549162">
    <property type="component" value="Unassembled WGS sequence"/>
</dbReference>
<name>A0ABV2J766_9FIRM</name>
<organism evidence="1 2">
    <name type="scientific">Peptoniphilus olsenii</name>
    <dbReference type="NCBI Taxonomy" id="411570"/>
    <lineage>
        <taxon>Bacteria</taxon>
        <taxon>Bacillati</taxon>
        <taxon>Bacillota</taxon>
        <taxon>Tissierellia</taxon>
        <taxon>Tissierellales</taxon>
        <taxon>Peptoniphilaceae</taxon>
        <taxon>Peptoniphilus</taxon>
    </lineage>
</organism>
<sequence>MMADLKDLTMSVKEAAERLGKSETFVREGLARGLLPFGTGFKINESNKKRCFIIYRKQFEEIVGEA</sequence>
<dbReference type="EMBL" id="JBEPMA010000001">
    <property type="protein sequence ID" value="MET3616621.1"/>
    <property type="molecule type" value="Genomic_DNA"/>
</dbReference>
<gene>
    <name evidence="1" type="ORF">ABID14_000241</name>
</gene>
<keyword evidence="2" id="KW-1185">Reference proteome</keyword>
<dbReference type="RefSeq" id="WP_354366626.1">
    <property type="nucleotide sequence ID" value="NZ_JBEPMA010000001.1"/>
</dbReference>
<evidence type="ECO:0000313" key="1">
    <source>
        <dbReference type="EMBL" id="MET3616621.1"/>
    </source>
</evidence>
<reference evidence="1 2" key="1">
    <citation type="submission" date="2024-06" db="EMBL/GenBank/DDBJ databases">
        <title>Genomic Encyclopedia of Type Strains, Phase IV (KMG-IV): sequencing the most valuable type-strain genomes for metagenomic binning, comparative biology and taxonomic classification.</title>
        <authorList>
            <person name="Goeker M."/>
        </authorList>
    </citation>
    <scope>NUCLEOTIDE SEQUENCE [LARGE SCALE GENOMIC DNA]</scope>
    <source>
        <strain evidence="1 2">DSM 21460</strain>
    </source>
</reference>
<evidence type="ECO:0000313" key="2">
    <source>
        <dbReference type="Proteomes" id="UP001549162"/>
    </source>
</evidence>
<comment type="caution">
    <text evidence="1">The sequence shown here is derived from an EMBL/GenBank/DDBJ whole genome shotgun (WGS) entry which is preliminary data.</text>
</comment>
<proteinExistence type="predicted"/>
<accession>A0ABV2J766</accession>
<protein>
    <submittedName>
        <fullName evidence="1">Excisionase family DNA binding protein</fullName>
    </submittedName>
</protein>